<evidence type="ECO:0000313" key="4">
    <source>
        <dbReference type="Proteomes" id="UP000308197"/>
    </source>
</evidence>
<gene>
    <name evidence="3" type="ORF">K466DRAFT_664212</name>
</gene>
<feature type="transmembrane region" description="Helical" evidence="1">
    <location>
        <begin position="95"/>
        <end position="116"/>
    </location>
</feature>
<feature type="transmembrane region" description="Helical" evidence="1">
    <location>
        <begin position="151"/>
        <end position="173"/>
    </location>
</feature>
<organism evidence="3 4">
    <name type="scientific">Polyporus arcularius HHB13444</name>
    <dbReference type="NCBI Taxonomy" id="1314778"/>
    <lineage>
        <taxon>Eukaryota</taxon>
        <taxon>Fungi</taxon>
        <taxon>Dikarya</taxon>
        <taxon>Basidiomycota</taxon>
        <taxon>Agaricomycotina</taxon>
        <taxon>Agaricomycetes</taxon>
        <taxon>Polyporales</taxon>
        <taxon>Polyporaceae</taxon>
        <taxon>Polyporus</taxon>
    </lineage>
</organism>
<keyword evidence="1" id="KW-0812">Transmembrane</keyword>
<protein>
    <recommendedName>
        <fullName evidence="2">DUF6533 domain-containing protein</fullName>
    </recommendedName>
</protein>
<dbReference type="AlphaFoldDB" id="A0A5C3PA58"/>
<accession>A0A5C3PA58</accession>
<dbReference type="EMBL" id="ML211230">
    <property type="protein sequence ID" value="TFK85827.1"/>
    <property type="molecule type" value="Genomic_DNA"/>
</dbReference>
<dbReference type="InterPro" id="IPR045340">
    <property type="entry name" value="DUF6533"/>
</dbReference>
<feature type="transmembrane region" description="Helical" evidence="1">
    <location>
        <begin position="20"/>
        <end position="42"/>
    </location>
</feature>
<keyword evidence="1" id="KW-0472">Membrane</keyword>
<name>A0A5C3PA58_9APHY</name>
<feature type="transmembrane region" description="Helical" evidence="1">
    <location>
        <begin position="199"/>
        <end position="221"/>
    </location>
</feature>
<dbReference type="Proteomes" id="UP000308197">
    <property type="component" value="Unassembled WGS sequence"/>
</dbReference>
<dbReference type="InParanoid" id="A0A5C3PA58"/>
<keyword evidence="4" id="KW-1185">Reference proteome</keyword>
<feature type="domain" description="DUF6533" evidence="2">
    <location>
        <begin position="22"/>
        <end position="66"/>
    </location>
</feature>
<dbReference type="Pfam" id="PF20151">
    <property type="entry name" value="DUF6533"/>
    <property type="match status" value="1"/>
</dbReference>
<sequence>MPLAIPSLAYLTSDILDGRITYSCTAAAGCLLIYDYILTLPAEIELFWRWESSGAAALFFATRYVVVPVVGMVTVCTLWQNPKALYADSCLPSAIIYQVFAVLQFLPYSAFSALRVRGFVGSSRTKTSYWDAELACQLHQMWFYLVRNFILLSRLSVIVADTIVISFIAASAYKGRDVYRMMPEGTPSFIRLLFRDGSIYFGVTFLLNCLHVTMTALHASFVTTNDMGASNVTIFTDPLTAILVWRALINLRRLNKRVTDPTFSSDLLSQFGAGAEDASHLSFRRSLGLATLSRLSSHDDTVE</sequence>
<evidence type="ECO:0000259" key="2">
    <source>
        <dbReference type="Pfam" id="PF20151"/>
    </source>
</evidence>
<feature type="transmembrane region" description="Helical" evidence="1">
    <location>
        <begin position="54"/>
        <end position="75"/>
    </location>
</feature>
<reference evidence="3 4" key="1">
    <citation type="journal article" date="2019" name="Nat. Ecol. Evol.">
        <title>Megaphylogeny resolves global patterns of mushroom evolution.</title>
        <authorList>
            <person name="Varga T."/>
            <person name="Krizsan K."/>
            <person name="Foldi C."/>
            <person name="Dima B."/>
            <person name="Sanchez-Garcia M."/>
            <person name="Sanchez-Ramirez S."/>
            <person name="Szollosi G.J."/>
            <person name="Szarkandi J.G."/>
            <person name="Papp V."/>
            <person name="Albert L."/>
            <person name="Andreopoulos W."/>
            <person name="Angelini C."/>
            <person name="Antonin V."/>
            <person name="Barry K.W."/>
            <person name="Bougher N.L."/>
            <person name="Buchanan P."/>
            <person name="Buyck B."/>
            <person name="Bense V."/>
            <person name="Catcheside P."/>
            <person name="Chovatia M."/>
            <person name="Cooper J."/>
            <person name="Damon W."/>
            <person name="Desjardin D."/>
            <person name="Finy P."/>
            <person name="Geml J."/>
            <person name="Haridas S."/>
            <person name="Hughes K."/>
            <person name="Justo A."/>
            <person name="Karasinski D."/>
            <person name="Kautmanova I."/>
            <person name="Kiss B."/>
            <person name="Kocsube S."/>
            <person name="Kotiranta H."/>
            <person name="LaButti K.M."/>
            <person name="Lechner B.E."/>
            <person name="Liimatainen K."/>
            <person name="Lipzen A."/>
            <person name="Lukacs Z."/>
            <person name="Mihaltcheva S."/>
            <person name="Morgado L.N."/>
            <person name="Niskanen T."/>
            <person name="Noordeloos M.E."/>
            <person name="Ohm R.A."/>
            <person name="Ortiz-Santana B."/>
            <person name="Ovrebo C."/>
            <person name="Racz N."/>
            <person name="Riley R."/>
            <person name="Savchenko A."/>
            <person name="Shiryaev A."/>
            <person name="Soop K."/>
            <person name="Spirin V."/>
            <person name="Szebenyi C."/>
            <person name="Tomsovsky M."/>
            <person name="Tulloss R.E."/>
            <person name="Uehling J."/>
            <person name="Grigoriev I.V."/>
            <person name="Vagvolgyi C."/>
            <person name="Papp T."/>
            <person name="Martin F.M."/>
            <person name="Miettinen O."/>
            <person name="Hibbett D.S."/>
            <person name="Nagy L.G."/>
        </authorList>
    </citation>
    <scope>NUCLEOTIDE SEQUENCE [LARGE SCALE GENOMIC DNA]</scope>
    <source>
        <strain evidence="3 4">HHB13444</strain>
    </source>
</reference>
<feature type="transmembrane region" description="Helical" evidence="1">
    <location>
        <begin position="227"/>
        <end position="248"/>
    </location>
</feature>
<evidence type="ECO:0000313" key="3">
    <source>
        <dbReference type="EMBL" id="TFK85827.1"/>
    </source>
</evidence>
<keyword evidence="1" id="KW-1133">Transmembrane helix</keyword>
<evidence type="ECO:0000256" key="1">
    <source>
        <dbReference type="SAM" id="Phobius"/>
    </source>
</evidence>
<proteinExistence type="predicted"/>